<dbReference type="EMBL" id="JACRTF010000001">
    <property type="protein sequence ID" value="MBC8592258.1"/>
    <property type="molecule type" value="Genomic_DNA"/>
</dbReference>
<comment type="caution">
    <text evidence="1">The sequence shown here is derived from an EMBL/GenBank/DDBJ whole genome shotgun (WGS) entry which is preliminary data.</text>
</comment>
<evidence type="ECO:0000313" key="1">
    <source>
        <dbReference type="EMBL" id="MBC8592258.1"/>
    </source>
</evidence>
<reference evidence="1" key="1">
    <citation type="submission" date="2020-08" db="EMBL/GenBank/DDBJ databases">
        <title>Genome public.</title>
        <authorList>
            <person name="Liu C."/>
            <person name="Sun Q."/>
        </authorList>
    </citation>
    <scope>NUCLEOTIDE SEQUENCE</scope>
    <source>
        <strain evidence="1">N12</strain>
    </source>
</reference>
<protein>
    <submittedName>
        <fullName evidence="1">Fimbrillin family protein</fullName>
    </submittedName>
</protein>
<dbReference type="Gene3D" id="2.60.40.2670">
    <property type="match status" value="1"/>
</dbReference>
<accession>A0A926IQ10</accession>
<organism evidence="1 2">
    <name type="scientific">Jilunia laotingensis</name>
    <dbReference type="NCBI Taxonomy" id="2763675"/>
    <lineage>
        <taxon>Bacteria</taxon>
        <taxon>Pseudomonadati</taxon>
        <taxon>Bacteroidota</taxon>
        <taxon>Bacteroidia</taxon>
        <taxon>Bacteroidales</taxon>
        <taxon>Bacteroidaceae</taxon>
        <taxon>Jilunia</taxon>
    </lineage>
</organism>
<dbReference type="AlphaFoldDB" id="A0A926IQ10"/>
<dbReference type="InterPro" id="IPR025049">
    <property type="entry name" value="Mfa-like_1"/>
</dbReference>
<evidence type="ECO:0000313" key="2">
    <source>
        <dbReference type="Proteomes" id="UP000651085"/>
    </source>
</evidence>
<sequence length="251" mass="27849">MKTKVFLMTLALSCLWSCQQEEETKQPNEPRMSFTGVVIGEGNLTRGLGSDIDIISMSTNLEETFTVLNIKEDTRSWSEYGDVNDVVFYAHYPRLSGEDEFDEETRELTGGMDYLFGVATAKNGQQQVCLEFKHVTSPLQVEILNEDGSIYQGKVKVIAPVKNKGKQDLRTGVITPVNELNRVTLVDGNSRTVNLLPQAITKGTEFKVELEDGRTFTAKTTETQTLKPGYSYTVVINSNGTSYIVDGAIPL</sequence>
<dbReference type="RefSeq" id="WP_262433473.1">
    <property type="nucleotide sequence ID" value="NZ_JACRTF010000001.1"/>
</dbReference>
<gene>
    <name evidence="1" type="ORF">H8744_03190</name>
</gene>
<keyword evidence="2" id="KW-1185">Reference proteome</keyword>
<dbReference type="Pfam" id="PF13149">
    <property type="entry name" value="Mfa_like_1"/>
    <property type="match status" value="1"/>
</dbReference>
<name>A0A926IQ10_9BACT</name>
<proteinExistence type="predicted"/>
<dbReference type="Gene3D" id="2.60.40.2680">
    <property type="match status" value="1"/>
</dbReference>
<dbReference type="Proteomes" id="UP000651085">
    <property type="component" value="Unassembled WGS sequence"/>
</dbReference>
<dbReference type="CDD" id="cd13121">
    <property type="entry name" value="BF2867_like_C"/>
    <property type="match status" value="1"/>
</dbReference>
<dbReference type="CDD" id="cd13120">
    <property type="entry name" value="BF2867_like_N"/>
    <property type="match status" value="1"/>
</dbReference>